<evidence type="ECO:0000313" key="3">
    <source>
        <dbReference type="Proteomes" id="UP000199287"/>
    </source>
</evidence>
<organism evidence="2 3">
    <name type="scientific">Tindallia magadiensis</name>
    <dbReference type="NCBI Taxonomy" id="69895"/>
    <lineage>
        <taxon>Bacteria</taxon>
        <taxon>Bacillati</taxon>
        <taxon>Bacillota</taxon>
        <taxon>Clostridia</taxon>
        <taxon>Peptostreptococcales</taxon>
        <taxon>Tindalliaceae</taxon>
        <taxon>Tindallia</taxon>
    </lineage>
</organism>
<dbReference type="InterPro" id="IPR012854">
    <property type="entry name" value="Cu_amine_oxidase-like_N"/>
</dbReference>
<dbReference type="EMBL" id="FOQA01000003">
    <property type="protein sequence ID" value="SFH80114.1"/>
    <property type="molecule type" value="Genomic_DNA"/>
</dbReference>
<evidence type="ECO:0000259" key="1">
    <source>
        <dbReference type="Pfam" id="PF07833"/>
    </source>
</evidence>
<accession>A0A1I3D026</accession>
<dbReference type="STRING" id="69895.SAMN05192551_10394"/>
<feature type="domain" description="Copper amine oxidase-like N-terminal" evidence="1">
    <location>
        <begin position="41"/>
        <end position="150"/>
    </location>
</feature>
<gene>
    <name evidence="2" type="ORF">SAMN05192551_10394</name>
</gene>
<dbReference type="Gene3D" id="3.30.457.10">
    <property type="entry name" value="Copper amine oxidase-like, N-terminal domain"/>
    <property type="match status" value="1"/>
</dbReference>
<dbReference type="Proteomes" id="UP000199287">
    <property type="component" value="Unassembled WGS sequence"/>
</dbReference>
<proteinExistence type="predicted"/>
<name>A0A1I3D026_9FIRM</name>
<dbReference type="AlphaFoldDB" id="A0A1I3D026"/>
<dbReference type="Pfam" id="PF07833">
    <property type="entry name" value="Cu_amine_oxidN1"/>
    <property type="match status" value="1"/>
</dbReference>
<protein>
    <recommendedName>
        <fullName evidence="1">Copper amine oxidase-like N-terminal domain-containing protein</fullName>
    </recommendedName>
</protein>
<dbReference type="InterPro" id="IPR036582">
    <property type="entry name" value="Mao_N_sf"/>
</dbReference>
<dbReference type="SUPFAM" id="SSF55383">
    <property type="entry name" value="Copper amine oxidase, domain N"/>
    <property type="match status" value="1"/>
</dbReference>
<dbReference type="RefSeq" id="WP_177208817.1">
    <property type="nucleotide sequence ID" value="NZ_FOQA01000003.1"/>
</dbReference>
<sequence>MKKTKKVSLMIQLLILTLIMGLMVVPPQEIMAQTNITIVMDGEPLRFTEATGRPFIDENNRTLVPFRITLESFGAQVHWDGQNRIATARKNGTTVQVPIGQPFIMVDGERVPNDTQAVIAEDGRTYLPIRKVLEAFGGVVHWQASSQTIFVASPPPPGSEIFPEEIPPEPIEPELPDEEEDASISQRLTVSLEENITLIRDPALFTLYAFMNYTGYEEENNPAGFHPVRKAILKDLQAMDLQLTEPRYYRQKGLPYSKYISALSEMDNRLRYKEPRRIQALLPELAELDQRLQEFSEQADILTLYEKYREEYLQAIAMYHPEMYEFLAQYTQFLRVSPREVPEFYFVVNLQESYWRGYFLVENYGPLENASIMVLGPSDQMNHRLVAHEYLHSILTPIHADLAEEIESLSHMMRKVPQGSQARNAVYDTWFTIFDESMIRALDSWFVNTNQKTIIQQEMEAGFILTEYFHHRFKEDWETYSGSLEDFIREMIQDLQ</sequence>
<reference evidence="3" key="1">
    <citation type="submission" date="2016-10" db="EMBL/GenBank/DDBJ databases">
        <authorList>
            <person name="Varghese N."/>
            <person name="Submissions S."/>
        </authorList>
    </citation>
    <scope>NUCLEOTIDE SEQUENCE [LARGE SCALE GENOMIC DNA]</scope>
    <source>
        <strain evidence="3">Z-7934</strain>
    </source>
</reference>
<keyword evidence="3" id="KW-1185">Reference proteome</keyword>
<evidence type="ECO:0000313" key="2">
    <source>
        <dbReference type="EMBL" id="SFH80114.1"/>
    </source>
</evidence>